<dbReference type="InterPro" id="IPR007527">
    <property type="entry name" value="Znf_SWIM"/>
</dbReference>
<dbReference type="AlphaFoldDB" id="A0AAW4MSA2"/>
<evidence type="ECO:0000313" key="3">
    <source>
        <dbReference type="EMBL" id="MBV3383206.1"/>
    </source>
</evidence>
<name>A0AAW4MSA2_9FIRM</name>
<keyword evidence="1" id="KW-0479">Metal-binding</keyword>
<sequence length="701" mass="83243">MDKIRWNQLFTPRTLKRGYELYQSGAVEDIQHNEYAIKGSIFDDDGYYSIVYLRDGMIEDMDCSCENEDEYCEHIAALLYAYDPKQTYQFHDFQEADTDEKYKSVIRDIITESRSYKQMINKLISYKRSILPTITEDSLGSLNLVFETFYLISSIPEEKDDILEELKNDLKIIISCSHNKKTLLDVFEREYHFHKYEKEDEEYLTEVFLECFNETELYEDKYRIVNHMILGSEALKDIWDGRMQYSRWIYIGLKMLQEAHQSHQDILHFLDTYHNYPPVFTGYAKICLENRNSNKALEVVELGLKYHQEDEDLLKLKEEISPCLNLNIMDWADQFTDVILKRGYDYFYKKKIKKLYQEPYGIAAVVEGSEDYHVTIDLKDKQVTGMYCDCPYANKGHHCKHMAAVLLACSEHENYDDIKEKLDIEFIKELKERIHTLPRDQLEQLLFNEMRFNESLQQRFIDLIETTTIQDKYLDYLVELIDDNEDHIPTLLKKLKKYLRISLSKLISIRDYQTAHALIACAFCKVTCLDPKKEVYEILTDIHEYLRQLIKIYPSSEEAFNAVKELYSDCCLPFYEGVIDPVLLNDFDSKQFYDLKFNLIHQKILYSSLYDDRELQKLIYERWTKYGLDLLIESGKEESVILDYLSQYADSEAVQVNYVDYYVRKGHYQKALDILDEHTGDAYEVKKQEVIEAMNHHKEVS</sequence>
<accession>A0AAW4MSA2</accession>
<evidence type="ECO:0000313" key="5">
    <source>
        <dbReference type="Proteomes" id="UP001196408"/>
    </source>
</evidence>
<evidence type="ECO:0000313" key="6">
    <source>
        <dbReference type="Proteomes" id="UP001197492"/>
    </source>
</evidence>
<dbReference type="EMBL" id="JAHOEL010000053">
    <property type="protein sequence ID" value="MBV3393207.1"/>
    <property type="molecule type" value="Genomic_DNA"/>
</dbReference>
<keyword evidence="1" id="KW-0862">Zinc</keyword>
<dbReference type="Proteomes" id="UP001197492">
    <property type="component" value="Unassembled WGS sequence"/>
</dbReference>
<keyword evidence="1" id="KW-0863">Zinc-finger</keyword>
<dbReference type="GO" id="GO:0008270">
    <property type="term" value="F:zinc ion binding"/>
    <property type="evidence" value="ECO:0007669"/>
    <property type="project" value="UniProtKB-KW"/>
</dbReference>
<keyword evidence="6" id="KW-1185">Reference proteome</keyword>
<organism evidence="3 5">
    <name type="scientific">Catenibacterium mitsuokai</name>
    <dbReference type="NCBI Taxonomy" id="100886"/>
    <lineage>
        <taxon>Bacteria</taxon>
        <taxon>Bacillati</taxon>
        <taxon>Bacillota</taxon>
        <taxon>Erysipelotrichia</taxon>
        <taxon>Erysipelotrichales</taxon>
        <taxon>Coprobacillaceae</taxon>
        <taxon>Catenibacterium</taxon>
    </lineage>
</organism>
<comment type="caution">
    <text evidence="3">The sequence shown here is derived from an EMBL/GenBank/DDBJ whole genome shotgun (WGS) entry which is preliminary data.</text>
</comment>
<dbReference type="Proteomes" id="UP001196408">
    <property type="component" value="Unassembled WGS sequence"/>
</dbReference>
<feature type="domain" description="SWIM-type" evidence="2">
    <location>
        <begin position="48"/>
        <end position="83"/>
    </location>
</feature>
<dbReference type="Pfam" id="PF04434">
    <property type="entry name" value="SWIM"/>
    <property type="match status" value="2"/>
</dbReference>
<dbReference type="EMBL" id="JAHOEF010000055">
    <property type="protein sequence ID" value="MBV3383206.1"/>
    <property type="molecule type" value="Genomic_DNA"/>
</dbReference>
<dbReference type="PROSITE" id="PS50966">
    <property type="entry name" value="ZF_SWIM"/>
    <property type="match status" value="2"/>
</dbReference>
<protein>
    <submittedName>
        <fullName evidence="3">SWIM zinc finger family protein</fullName>
    </submittedName>
</protein>
<feature type="domain" description="SWIM-type" evidence="2">
    <location>
        <begin position="372"/>
        <end position="410"/>
    </location>
</feature>
<gene>
    <name evidence="3" type="ORF">KSV97_08240</name>
    <name evidence="4" type="ORF">KSW06_08065</name>
</gene>
<evidence type="ECO:0000259" key="2">
    <source>
        <dbReference type="PROSITE" id="PS50966"/>
    </source>
</evidence>
<evidence type="ECO:0000313" key="4">
    <source>
        <dbReference type="EMBL" id="MBV3393207.1"/>
    </source>
</evidence>
<dbReference type="RefSeq" id="WP_217747959.1">
    <property type="nucleotide sequence ID" value="NZ_JAHOEB010000052.1"/>
</dbReference>
<reference evidence="3 6" key="1">
    <citation type="submission" date="2021-06" db="EMBL/GenBank/DDBJ databases">
        <title>Collection of gut derived symbiotic bacterial strains cultured from healthy donors.</title>
        <authorList>
            <person name="Lin H."/>
            <person name="Littmann E."/>
            <person name="Pamer E.G."/>
        </authorList>
    </citation>
    <scope>NUCLEOTIDE SEQUENCE</scope>
    <source>
        <strain evidence="4 6">MSK.21.70</strain>
        <strain evidence="3">MSK.21.82</strain>
    </source>
</reference>
<proteinExistence type="predicted"/>
<evidence type="ECO:0000256" key="1">
    <source>
        <dbReference type="PROSITE-ProRule" id="PRU00325"/>
    </source>
</evidence>